<dbReference type="OrthoDB" id="212300at2"/>
<dbReference type="RefSeq" id="WP_062481058.1">
    <property type="nucleotide sequence ID" value="NZ_CP013650.1"/>
</dbReference>
<dbReference type="InterPro" id="IPR043504">
    <property type="entry name" value="Peptidase_S1_PA_chymotrypsin"/>
</dbReference>
<dbReference type="AlphaFoldDB" id="A0A0U2QNG8"/>
<evidence type="ECO:0000256" key="1">
    <source>
        <dbReference type="SAM" id="SignalP"/>
    </source>
</evidence>
<keyword evidence="1" id="KW-0732">Signal</keyword>
<dbReference type="PANTHER" id="PTHR43019">
    <property type="entry name" value="SERINE ENDOPROTEASE DEGS"/>
    <property type="match status" value="1"/>
</dbReference>
<dbReference type="KEGG" id="lal:AT746_13245"/>
<dbReference type="EMBL" id="CP013650">
    <property type="protein sequence ID" value="ALS99131.1"/>
    <property type="molecule type" value="Genomic_DNA"/>
</dbReference>
<organism evidence="2 3">
    <name type="scientific">Lacimicrobium alkaliphilum</name>
    <dbReference type="NCBI Taxonomy" id="1526571"/>
    <lineage>
        <taxon>Bacteria</taxon>
        <taxon>Pseudomonadati</taxon>
        <taxon>Pseudomonadota</taxon>
        <taxon>Gammaproteobacteria</taxon>
        <taxon>Alteromonadales</taxon>
        <taxon>Alteromonadaceae</taxon>
        <taxon>Lacimicrobium</taxon>
    </lineage>
</organism>
<dbReference type="InterPro" id="IPR009003">
    <property type="entry name" value="Peptidase_S1_PA"/>
</dbReference>
<keyword evidence="3" id="KW-1185">Reference proteome</keyword>
<name>A0A0U2QNG8_9ALTE</name>
<dbReference type="SUPFAM" id="SSF50494">
    <property type="entry name" value="Trypsin-like serine proteases"/>
    <property type="match status" value="1"/>
</dbReference>
<proteinExistence type="predicted"/>
<dbReference type="Pfam" id="PF13365">
    <property type="entry name" value="Trypsin_2"/>
    <property type="match status" value="1"/>
</dbReference>
<dbReference type="Gene3D" id="2.40.10.10">
    <property type="entry name" value="Trypsin-like serine proteases"/>
    <property type="match status" value="2"/>
</dbReference>
<reference evidence="2 3" key="1">
    <citation type="submission" date="2015-12" db="EMBL/GenBank/DDBJ databases">
        <title>Complete genome of Lacimicrobium alkaliphilum KCTC 32984.</title>
        <authorList>
            <person name="Kim S.-G."/>
            <person name="Lee Y.-J."/>
        </authorList>
    </citation>
    <scope>NUCLEOTIDE SEQUENCE [LARGE SCALE GENOMIC DNA]</scope>
    <source>
        <strain evidence="2 3">YelD216</strain>
    </source>
</reference>
<feature type="chain" id="PRO_5006831944" evidence="1">
    <location>
        <begin position="20"/>
        <end position="250"/>
    </location>
</feature>
<gene>
    <name evidence="2" type="ORF">AT746_13245</name>
</gene>
<sequence length="250" mass="26875">MFKIISLVVLSVISLHLQAQSFESVVSKVKGSVVGIGVHDPLGAPKNTLQGTGFAVGDGKHIVTNFHVVERALDAESMQKRVVFVGQGERPDVLEAEIVITDPAHDLAVLKINKKVAPFKLAETKRLPDGREVAFTGFPIGAVLGLYPATHRGYIAASTPVVTPSANAQQLSIEMIKRMKEPFVVYQLDATAYPGNSGSPVYDVKTGEIVAIINKVFVTQSKESALSAPSGISYAIPVEYLQRLLQELND</sequence>
<evidence type="ECO:0000313" key="3">
    <source>
        <dbReference type="Proteomes" id="UP000068447"/>
    </source>
</evidence>
<protein>
    <submittedName>
        <fullName evidence="2">Peptidase S1</fullName>
    </submittedName>
</protein>
<feature type="signal peptide" evidence="1">
    <location>
        <begin position="1"/>
        <end position="19"/>
    </location>
</feature>
<accession>A0A0U2QNG8</accession>
<dbReference type="Proteomes" id="UP000068447">
    <property type="component" value="Chromosome"/>
</dbReference>
<dbReference type="PANTHER" id="PTHR43019:SF23">
    <property type="entry name" value="PROTEASE DO-LIKE 5, CHLOROPLASTIC"/>
    <property type="match status" value="1"/>
</dbReference>
<evidence type="ECO:0000313" key="2">
    <source>
        <dbReference type="EMBL" id="ALS99131.1"/>
    </source>
</evidence>
<dbReference type="STRING" id="1526571.AT746_13245"/>